<dbReference type="Proteomes" id="UP000318521">
    <property type="component" value="Unassembled WGS sequence"/>
</dbReference>
<dbReference type="PANTHER" id="PTHR30136:SF24">
    <property type="entry name" value="HTH-TYPE TRANSCRIPTIONAL REPRESSOR ALLR"/>
    <property type="match status" value="1"/>
</dbReference>
<keyword evidence="2" id="KW-0238">DNA-binding</keyword>
<dbReference type="Gene3D" id="3.30.450.40">
    <property type="match status" value="1"/>
</dbReference>
<protein>
    <recommendedName>
        <fullName evidence="5">Glycerol operon regulatory protein</fullName>
    </recommendedName>
</protein>
<comment type="function">
    <text evidence="4">May be an activator protein for the gylABX operon.</text>
</comment>
<evidence type="ECO:0000256" key="1">
    <source>
        <dbReference type="ARBA" id="ARBA00023015"/>
    </source>
</evidence>
<dbReference type="SMART" id="SM00346">
    <property type="entry name" value="HTH_ICLR"/>
    <property type="match status" value="1"/>
</dbReference>
<dbReference type="SUPFAM" id="SSF46785">
    <property type="entry name" value="Winged helix' DNA-binding domain"/>
    <property type="match status" value="1"/>
</dbReference>
<evidence type="ECO:0000259" key="6">
    <source>
        <dbReference type="PROSITE" id="PS51077"/>
    </source>
</evidence>
<dbReference type="RefSeq" id="WP_143847223.1">
    <property type="nucleotide sequence ID" value="NZ_VLXZ01000002.1"/>
</dbReference>
<accession>A0A554A200</accession>
<keyword evidence="3" id="KW-0804">Transcription</keyword>
<name>A0A554A200_9BACI</name>
<comment type="caution">
    <text evidence="8">The sequence shown here is derived from an EMBL/GenBank/DDBJ whole genome shotgun (WGS) entry which is preliminary data.</text>
</comment>
<dbReference type="GO" id="GO:0045892">
    <property type="term" value="P:negative regulation of DNA-templated transcription"/>
    <property type="evidence" value="ECO:0007669"/>
    <property type="project" value="TreeGrafter"/>
</dbReference>
<evidence type="ECO:0000313" key="8">
    <source>
        <dbReference type="EMBL" id="TSB47723.1"/>
    </source>
</evidence>
<dbReference type="PROSITE" id="PS51077">
    <property type="entry name" value="HTH_ICLR"/>
    <property type="match status" value="1"/>
</dbReference>
<dbReference type="AlphaFoldDB" id="A0A554A200"/>
<dbReference type="EMBL" id="VLXZ01000002">
    <property type="protein sequence ID" value="TSB47723.1"/>
    <property type="molecule type" value="Genomic_DNA"/>
</dbReference>
<organism evidence="8 9">
    <name type="scientific">Alkalicoccobacillus porphyridii</name>
    <dbReference type="NCBI Taxonomy" id="2597270"/>
    <lineage>
        <taxon>Bacteria</taxon>
        <taxon>Bacillati</taxon>
        <taxon>Bacillota</taxon>
        <taxon>Bacilli</taxon>
        <taxon>Bacillales</taxon>
        <taxon>Bacillaceae</taxon>
        <taxon>Alkalicoccobacillus</taxon>
    </lineage>
</organism>
<proteinExistence type="predicted"/>
<feature type="domain" description="HTH iclR-type" evidence="6">
    <location>
        <begin position="3"/>
        <end position="65"/>
    </location>
</feature>
<dbReference type="PANTHER" id="PTHR30136">
    <property type="entry name" value="HELIX-TURN-HELIX TRANSCRIPTIONAL REGULATOR, ICLR FAMILY"/>
    <property type="match status" value="1"/>
</dbReference>
<dbReference type="Pfam" id="PF09339">
    <property type="entry name" value="HTH_IclR"/>
    <property type="match status" value="1"/>
</dbReference>
<gene>
    <name evidence="8" type="ORF">FN960_04175</name>
</gene>
<dbReference type="SUPFAM" id="SSF55781">
    <property type="entry name" value="GAF domain-like"/>
    <property type="match status" value="1"/>
</dbReference>
<dbReference type="InterPro" id="IPR005471">
    <property type="entry name" value="Tscrpt_reg_IclR_N"/>
</dbReference>
<evidence type="ECO:0000256" key="3">
    <source>
        <dbReference type="ARBA" id="ARBA00023163"/>
    </source>
</evidence>
<dbReference type="InterPro" id="IPR036388">
    <property type="entry name" value="WH-like_DNA-bd_sf"/>
</dbReference>
<dbReference type="InterPro" id="IPR029016">
    <property type="entry name" value="GAF-like_dom_sf"/>
</dbReference>
<evidence type="ECO:0000256" key="5">
    <source>
        <dbReference type="ARBA" id="ARBA00070406"/>
    </source>
</evidence>
<dbReference type="Pfam" id="PF01614">
    <property type="entry name" value="IclR_C"/>
    <property type="match status" value="1"/>
</dbReference>
<dbReference type="InterPro" id="IPR036390">
    <property type="entry name" value="WH_DNA-bd_sf"/>
</dbReference>
<reference evidence="8 9" key="1">
    <citation type="submission" date="2019-07" db="EMBL/GenBank/DDBJ databases">
        <authorList>
            <person name="Park Y.J."/>
            <person name="Jeong S.E."/>
            <person name="Jung H.S."/>
        </authorList>
    </citation>
    <scope>NUCLEOTIDE SEQUENCE [LARGE SCALE GENOMIC DNA]</scope>
    <source>
        <strain evidence="9">P16(2019)</strain>
    </source>
</reference>
<dbReference type="InterPro" id="IPR014757">
    <property type="entry name" value="Tscrpt_reg_IclR_C"/>
</dbReference>
<feature type="domain" description="IclR-ED" evidence="7">
    <location>
        <begin position="66"/>
        <end position="245"/>
    </location>
</feature>
<dbReference type="GO" id="GO:0003677">
    <property type="term" value="F:DNA binding"/>
    <property type="evidence" value="ECO:0007669"/>
    <property type="project" value="UniProtKB-KW"/>
</dbReference>
<dbReference type="PROSITE" id="PS51078">
    <property type="entry name" value="ICLR_ED"/>
    <property type="match status" value="1"/>
</dbReference>
<dbReference type="OrthoDB" id="9791752at2"/>
<dbReference type="FunFam" id="1.10.10.10:FF:000056">
    <property type="entry name" value="IclR family transcriptional regulator"/>
    <property type="match status" value="1"/>
</dbReference>
<keyword evidence="1" id="KW-0805">Transcription regulation</keyword>
<keyword evidence="9" id="KW-1185">Reference proteome</keyword>
<sequence length="251" mass="28452">MSSKTVHKALDILEKFSTETPSWGLRELARELDLNHTVVHRLLKTFEERGYLSRNEDSQKYEIGLKILELSNLVDEKYQVSKQLDAIMHTISKETGESSVFTVRDKEHGVFLKIVEGSKTVRFAESEGRRSPLCVGATHKSILAYTPKKACRGVIKKALEDRLIDDEKLIMKELEKIQEQGYAYTSGETFDDVAAIAVPIFNSNFEIIGSLGIASPTYRLTEEVAKSKVDMLMSFQKEIRALISSRKTIFE</sequence>
<evidence type="ECO:0000313" key="9">
    <source>
        <dbReference type="Proteomes" id="UP000318521"/>
    </source>
</evidence>
<dbReference type="InterPro" id="IPR050707">
    <property type="entry name" value="HTH_MetabolicPath_Reg"/>
</dbReference>
<evidence type="ECO:0000256" key="2">
    <source>
        <dbReference type="ARBA" id="ARBA00023125"/>
    </source>
</evidence>
<dbReference type="Gene3D" id="1.10.10.10">
    <property type="entry name" value="Winged helix-like DNA-binding domain superfamily/Winged helix DNA-binding domain"/>
    <property type="match status" value="1"/>
</dbReference>
<evidence type="ECO:0000259" key="7">
    <source>
        <dbReference type="PROSITE" id="PS51078"/>
    </source>
</evidence>
<dbReference type="GO" id="GO:0003700">
    <property type="term" value="F:DNA-binding transcription factor activity"/>
    <property type="evidence" value="ECO:0007669"/>
    <property type="project" value="TreeGrafter"/>
</dbReference>
<evidence type="ECO:0000256" key="4">
    <source>
        <dbReference type="ARBA" id="ARBA00058938"/>
    </source>
</evidence>